<accession>A0A811JSN2</accession>
<protein>
    <submittedName>
        <fullName evidence="2">Uncharacterized protein</fullName>
    </submittedName>
</protein>
<evidence type="ECO:0000256" key="1">
    <source>
        <dbReference type="SAM" id="MobiDB-lite"/>
    </source>
</evidence>
<evidence type="ECO:0000313" key="3">
    <source>
        <dbReference type="Proteomes" id="UP000614601"/>
    </source>
</evidence>
<sequence>MNVTPPSRSTAPLPRPLKAGAAHCNSSNSTLTMIHPINIEADLLTANPKRPQLMELRTKPKITYSSNGRRLRDGKPTTPVTSSQLWANTFLRSFARRLATEAEAMSAEESTDSFVDIVDLKPGQRSRASSTSSGSSVSSDDRPHLLTDRPDFQNDDIIQATVQMGPQAKAPSKKLLRRTSSKVPKNVVEQLIKPCCSALKDGFKEFLRIDFANAPLLKEASDKILTPRSVGSRVWMKEDGPSGTTKPALGFQMNSVKEQNKILYITVDCYNSFDGSVRLEVIMHVHVASVQDSQLLLEKPLPSLELASGHQSIEFEVEITERMRVTSDGEFVVIGLHGHSTVVSEQ</sequence>
<dbReference type="EMBL" id="CAJFDH010000001">
    <property type="protein sequence ID" value="CAD5206347.1"/>
    <property type="molecule type" value="Genomic_DNA"/>
</dbReference>
<name>A0A811JSN2_9BILA</name>
<reference evidence="2" key="1">
    <citation type="submission" date="2020-09" db="EMBL/GenBank/DDBJ databases">
        <authorList>
            <person name="Kikuchi T."/>
        </authorList>
    </citation>
    <scope>NUCLEOTIDE SEQUENCE</scope>
    <source>
        <strain evidence="2">SH1</strain>
    </source>
</reference>
<dbReference type="OrthoDB" id="5798700at2759"/>
<dbReference type="EMBL" id="CAJFCW020000001">
    <property type="protein sequence ID" value="CAG9081408.1"/>
    <property type="molecule type" value="Genomic_DNA"/>
</dbReference>
<dbReference type="Proteomes" id="UP000614601">
    <property type="component" value="Unassembled WGS sequence"/>
</dbReference>
<proteinExistence type="predicted"/>
<organism evidence="2 3">
    <name type="scientific">Bursaphelenchus okinawaensis</name>
    <dbReference type="NCBI Taxonomy" id="465554"/>
    <lineage>
        <taxon>Eukaryota</taxon>
        <taxon>Metazoa</taxon>
        <taxon>Ecdysozoa</taxon>
        <taxon>Nematoda</taxon>
        <taxon>Chromadorea</taxon>
        <taxon>Rhabditida</taxon>
        <taxon>Tylenchina</taxon>
        <taxon>Tylenchomorpha</taxon>
        <taxon>Aphelenchoidea</taxon>
        <taxon>Aphelenchoididae</taxon>
        <taxon>Bursaphelenchus</taxon>
    </lineage>
</organism>
<keyword evidence="3" id="KW-1185">Reference proteome</keyword>
<gene>
    <name evidence="2" type="ORF">BOKJ2_LOCUS1031</name>
</gene>
<feature type="region of interest" description="Disordered" evidence="1">
    <location>
        <begin position="123"/>
        <end position="150"/>
    </location>
</feature>
<feature type="compositionally biased region" description="Polar residues" evidence="1">
    <location>
        <begin position="1"/>
        <end position="10"/>
    </location>
</feature>
<dbReference type="AlphaFoldDB" id="A0A811JSN2"/>
<comment type="caution">
    <text evidence="2">The sequence shown here is derived from an EMBL/GenBank/DDBJ whole genome shotgun (WGS) entry which is preliminary data.</text>
</comment>
<feature type="compositionally biased region" description="Basic and acidic residues" evidence="1">
    <location>
        <begin position="139"/>
        <end position="150"/>
    </location>
</feature>
<feature type="region of interest" description="Disordered" evidence="1">
    <location>
        <begin position="62"/>
        <end position="81"/>
    </location>
</feature>
<evidence type="ECO:0000313" key="2">
    <source>
        <dbReference type="EMBL" id="CAD5206347.1"/>
    </source>
</evidence>
<feature type="compositionally biased region" description="Low complexity" evidence="1">
    <location>
        <begin position="126"/>
        <end position="138"/>
    </location>
</feature>
<dbReference type="Proteomes" id="UP000783686">
    <property type="component" value="Unassembled WGS sequence"/>
</dbReference>
<feature type="region of interest" description="Disordered" evidence="1">
    <location>
        <begin position="1"/>
        <end position="22"/>
    </location>
</feature>